<evidence type="ECO:0000256" key="1">
    <source>
        <dbReference type="SAM" id="MobiDB-lite"/>
    </source>
</evidence>
<keyword evidence="4" id="KW-1185">Reference proteome</keyword>
<evidence type="ECO:0000313" key="4">
    <source>
        <dbReference type="Proteomes" id="UP000295192"/>
    </source>
</evidence>
<dbReference type="Proteomes" id="UP000295192">
    <property type="component" value="Unassembled WGS sequence"/>
</dbReference>
<feature type="region of interest" description="Disordered" evidence="1">
    <location>
        <begin position="34"/>
        <end position="53"/>
    </location>
</feature>
<comment type="caution">
    <text evidence="3">The sequence shown here is derived from an EMBL/GenBank/DDBJ whole genome shotgun (WGS) entry which is preliminary data.</text>
</comment>
<name>A0A484B3U3_DRONA</name>
<protein>
    <submittedName>
        <fullName evidence="3">Uncharacterized protein</fullName>
    </submittedName>
</protein>
<sequence length="137" mass="14931">MQFVRQLSVKSVDTADANANANANTNWECGYNAGNSANTTRTDGDSAETAQQPEGNSKAIALVIVGTVASVTLVIAAFYWLLRQYPKRGNTMNFSNPTYNKTTEDTFSLEKNASINRCGSAMEEELYVCLLTEMPSQ</sequence>
<evidence type="ECO:0000313" key="3">
    <source>
        <dbReference type="EMBL" id="TDG42481.1"/>
    </source>
</evidence>
<reference evidence="3 4" key="1">
    <citation type="journal article" date="2019" name="J. Hered.">
        <title>An Improved Genome Assembly for Drosophila navojoa, the Basal Species in the mojavensis Cluster.</title>
        <authorList>
            <person name="Vanderlinde T."/>
            <person name="Dupim E.G."/>
            <person name="Nazario-Yepiz N.O."/>
            <person name="Carvalho A.B."/>
        </authorList>
    </citation>
    <scope>NUCLEOTIDE SEQUENCE [LARGE SCALE GENOMIC DNA]</scope>
    <source>
        <strain evidence="3">Navoj_Jal97</strain>
        <tissue evidence="3">Whole organism</tissue>
    </source>
</reference>
<dbReference type="EMBL" id="LSRL02000228">
    <property type="protein sequence ID" value="TDG42481.1"/>
    <property type="molecule type" value="Genomic_DNA"/>
</dbReference>
<gene>
    <name evidence="3" type="ORF">AWZ03_011089</name>
</gene>
<evidence type="ECO:0000256" key="2">
    <source>
        <dbReference type="SAM" id="Phobius"/>
    </source>
</evidence>
<feature type="transmembrane region" description="Helical" evidence="2">
    <location>
        <begin position="59"/>
        <end position="82"/>
    </location>
</feature>
<keyword evidence="2" id="KW-0472">Membrane</keyword>
<keyword evidence="2" id="KW-1133">Transmembrane helix</keyword>
<accession>A0A484B3U3</accession>
<organism evidence="3 4">
    <name type="scientific">Drosophila navojoa</name>
    <name type="common">Fruit fly</name>
    <dbReference type="NCBI Taxonomy" id="7232"/>
    <lineage>
        <taxon>Eukaryota</taxon>
        <taxon>Metazoa</taxon>
        <taxon>Ecdysozoa</taxon>
        <taxon>Arthropoda</taxon>
        <taxon>Hexapoda</taxon>
        <taxon>Insecta</taxon>
        <taxon>Pterygota</taxon>
        <taxon>Neoptera</taxon>
        <taxon>Endopterygota</taxon>
        <taxon>Diptera</taxon>
        <taxon>Brachycera</taxon>
        <taxon>Muscomorpha</taxon>
        <taxon>Ephydroidea</taxon>
        <taxon>Drosophilidae</taxon>
        <taxon>Drosophila</taxon>
    </lineage>
</organism>
<dbReference type="AlphaFoldDB" id="A0A484B3U3"/>
<keyword evidence="2" id="KW-0812">Transmembrane</keyword>
<proteinExistence type="predicted"/>